<reference evidence="2" key="1">
    <citation type="journal article" date="2014" name="Int. J. Syst. Evol. Microbiol.">
        <title>Complete genome sequence of Corynebacterium casei LMG S-19264T (=DSM 44701T), isolated from a smear-ripened cheese.</title>
        <authorList>
            <consortium name="US DOE Joint Genome Institute (JGI-PGF)"/>
            <person name="Walter F."/>
            <person name="Albersmeier A."/>
            <person name="Kalinowski J."/>
            <person name="Ruckert C."/>
        </authorList>
    </citation>
    <scope>NUCLEOTIDE SEQUENCE</scope>
    <source>
        <strain evidence="2">CGMCC 1.12698</strain>
    </source>
</reference>
<keyword evidence="1" id="KW-1133">Transmembrane helix</keyword>
<name>A0A917AWU6_9BACI</name>
<dbReference type="EMBL" id="BMFK01000003">
    <property type="protein sequence ID" value="GGE79970.1"/>
    <property type="molecule type" value="Genomic_DNA"/>
</dbReference>
<dbReference type="Proteomes" id="UP000605259">
    <property type="component" value="Unassembled WGS sequence"/>
</dbReference>
<keyword evidence="1" id="KW-0812">Transmembrane</keyword>
<keyword evidence="3" id="KW-1185">Reference proteome</keyword>
<sequence length="77" mass="8675">MDKWSKSIMTKWLAIPSVFKRGFVTLFALIYLLIMLSKGLLVMLDVLHGDVLLSWPTIGASLILAFVIVMIVNKPKK</sequence>
<feature type="transmembrane region" description="Helical" evidence="1">
    <location>
        <begin position="21"/>
        <end position="41"/>
    </location>
</feature>
<proteinExistence type="predicted"/>
<dbReference type="RefSeq" id="WP_188389481.1">
    <property type="nucleotide sequence ID" value="NZ_BMFK01000003.1"/>
</dbReference>
<comment type="caution">
    <text evidence="2">The sequence shown here is derived from an EMBL/GenBank/DDBJ whole genome shotgun (WGS) entry which is preliminary data.</text>
</comment>
<gene>
    <name evidence="2" type="ORF">GCM10007140_31910</name>
</gene>
<reference evidence="2" key="2">
    <citation type="submission" date="2020-09" db="EMBL/GenBank/DDBJ databases">
        <authorList>
            <person name="Sun Q."/>
            <person name="Zhou Y."/>
        </authorList>
    </citation>
    <scope>NUCLEOTIDE SEQUENCE</scope>
    <source>
        <strain evidence="2">CGMCC 1.12698</strain>
    </source>
</reference>
<organism evidence="2 3">
    <name type="scientific">Priestia taiwanensis</name>
    <dbReference type="NCBI Taxonomy" id="1347902"/>
    <lineage>
        <taxon>Bacteria</taxon>
        <taxon>Bacillati</taxon>
        <taxon>Bacillota</taxon>
        <taxon>Bacilli</taxon>
        <taxon>Bacillales</taxon>
        <taxon>Bacillaceae</taxon>
        <taxon>Priestia</taxon>
    </lineage>
</organism>
<dbReference type="AlphaFoldDB" id="A0A917AWU6"/>
<accession>A0A917AWU6</accession>
<evidence type="ECO:0000313" key="2">
    <source>
        <dbReference type="EMBL" id="GGE79970.1"/>
    </source>
</evidence>
<feature type="transmembrane region" description="Helical" evidence="1">
    <location>
        <begin position="53"/>
        <end position="72"/>
    </location>
</feature>
<protein>
    <submittedName>
        <fullName evidence="2">Uncharacterized protein</fullName>
    </submittedName>
</protein>
<evidence type="ECO:0000313" key="3">
    <source>
        <dbReference type="Proteomes" id="UP000605259"/>
    </source>
</evidence>
<keyword evidence="1" id="KW-0472">Membrane</keyword>
<evidence type="ECO:0000256" key="1">
    <source>
        <dbReference type="SAM" id="Phobius"/>
    </source>
</evidence>